<keyword evidence="1" id="KW-0732">Signal</keyword>
<evidence type="ECO:0000313" key="3">
    <source>
        <dbReference type="Proteomes" id="UP001589813"/>
    </source>
</evidence>
<proteinExistence type="predicted"/>
<reference evidence="2 3" key="1">
    <citation type="submission" date="2024-09" db="EMBL/GenBank/DDBJ databases">
        <authorList>
            <person name="Sun Q."/>
            <person name="Mori K."/>
        </authorList>
    </citation>
    <scope>NUCLEOTIDE SEQUENCE [LARGE SCALE GENOMIC DNA]</scope>
    <source>
        <strain evidence="2 3">KCTC 23315</strain>
    </source>
</reference>
<name>A0ABV6BF33_9GAMM</name>
<protein>
    <recommendedName>
        <fullName evidence="4">Copper chaperone PCu(A)C</fullName>
    </recommendedName>
</protein>
<gene>
    <name evidence="2" type="ORF">ACFFJP_07400</name>
</gene>
<keyword evidence="3" id="KW-1185">Reference proteome</keyword>
<sequence length="162" mass="18651">MTKFLFILQLCALLLSPFSYAQFEFTGPIALTFADDSKQNTEFGFAFLQKEGAYQFSVGPHAMAVEEVPKRYTLALMLNKDQLIWARDFTKKPLKGFDWKVGKHSLQLSKQKLKPARPGDFVLMIDGMRYHFIEGKPAQIHFHFDEKGITEVEVESMVQPKR</sequence>
<accession>A0ABV6BF33</accession>
<evidence type="ECO:0000313" key="2">
    <source>
        <dbReference type="EMBL" id="MFC0048113.1"/>
    </source>
</evidence>
<comment type="caution">
    <text evidence="2">The sequence shown here is derived from an EMBL/GenBank/DDBJ whole genome shotgun (WGS) entry which is preliminary data.</text>
</comment>
<organism evidence="2 3">
    <name type="scientific">Rheinheimera tilapiae</name>
    <dbReference type="NCBI Taxonomy" id="875043"/>
    <lineage>
        <taxon>Bacteria</taxon>
        <taxon>Pseudomonadati</taxon>
        <taxon>Pseudomonadota</taxon>
        <taxon>Gammaproteobacteria</taxon>
        <taxon>Chromatiales</taxon>
        <taxon>Chromatiaceae</taxon>
        <taxon>Rheinheimera</taxon>
    </lineage>
</organism>
<evidence type="ECO:0000256" key="1">
    <source>
        <dbReference type="SAM" id="SignalP"/>
    </source>
</evidence>
<feature type="signal peptide" evidence="1">
    <location>
        <begin position="1"/>
        <end position="21"/>
    </location>
</feature>
<dbReference type="EMBL" id="JBHLXP010000001">
    <property type="protein sequence ID" value="MFC0048113.1"/>
    <property type="molecule type" value="Genomic_DNA"/>
</dbReference>
<dbReference type="Proteomes" id="UP001589813">
    <property type="component" value="Unassembled WGS sequence"/>
</dbReference>
<evidence type="ECO:0008006" key="4">
    <source>
        <dbReference type="Google" id="ProtNLM"/>
    </source>
</evidence>
<feature type="chain" id="PRO_5046162228" description="Copper chaperone PCu(A)C" evidence="1">
    <location>
        <begin position="22"/>
        <end position="162"/>
    </location>
</feature>
<dbReference type="RefSeq" id="WP_377241996.1">
    <property type="nucleotide sequence ID" value="NZ_JBHLXP010000001.1"/>
</dbReference>